<accession>A0A7W9KLN8</accession>
<dbReference type="Gene3D" id="2.40.160.210">
    <property type="entry name" value="Acyl-CoA thioesterase, double hotdog domain"/>
    <property type="match status" value="1"/>
</dbReference>
<comment type="caution">
    <text evidence="3">The sequence shown here is derived from an EMBL/GenBank/DDBJ whole genome shotgun (WGS) entry which is preliminary data.</text>
</comment>
<evidence type="ECO:0008006" key="5">
    <source>
        <dbReference type="Google" id="ProtNLM"/>
    </source>
</evidence>
<dbReference type="Proteomes" id="UP000585638">
    <property type="component" value="Unassembled WGS sequence"/>
</dbReference>
<evidence type="ECO:0000259" key="2">
    <source>
        <dbReference type="Pfam" id="PF20789"/>
    </source>
</evidence>
<evidence type="ECO:0000259" key="1">
    <source>
        <dbReference type="Pfam" id="PF13622"/>
    </source>
</evidence>
<dbReference type="InterPro" id="IPR052389">
    <property type="entry name" value="Sec_Metab_Biosynth-Assoc"/>
</dbReference>
<organism evidence="3 4">
    <name type="scientific">Kutzneria kofuensis</name>
    <dbReference type="NCBI Taxonomy" id="103725"/>
    <lineage>
        <taxon>Bacteria</taxon>
        <taxon>Bacillati</taxon>
        <taxon>Actinomycetota</taxon>
        <taxon>Actinomycetes</taxon>
        <taxon>Pseudonocardiales</taxon>
        <taxon>Pseudonocardiaceae</taxon>
        <taxon>Kutzneria</taxon>
    </lineage>
</organism>
<dbReference type="InterPro" id="IPR042171">
    <property type="entry name" value="Acyl-CoA_hotdog"/>
</dbReference>
<dbReference type="RefSeq" id="WP_184869234.1">
    <property type="nucleotide sequence ID" value="NZ_BAAAWY010000002.1"/>
</dbReference>
<dbReference type="InterPro" id="IPR049449">
    <property type="entry name" value="TesB_ACOT8-like_N"/>
</dbReference>
<protein>
    <recommendedName>
        <fullName evidence="5">Acyl-CoA thioesterase</fullName>
    </recommendedName>
</protein>
<proteinExistence type="predicted"/>
<evidence type="ECO:0000313" key="4">
    <source>
        <dbReference type="Proteomes" id="UP000585638"/>
    </source>
</evidence>
<keyword evidence="4" id="KW-1185">Reference proteome</keyword>
<dbReference type="InterPro" id="IPR029069">
    <property type="entry name" value="HotDog_dom_sf"/>
</dbReference>
<dbReference type="SUPFAM" id="SSF54637">
    <property type="entry name" value="Thioesterase/thiol ester dehydrase-isomerase"/>
    <property type="match status" value="2"/>
</dbReference>
<evidence type="ECO:0000313" key="3">
    <source>
        <dbReference type="EMBL" id="MBB5894851.1"/>
    </source>
</evidence>
<feature type="domain" description="Acyl-CoA thioesterase-like C-terminal" evidence="2">
    <location>
        <begin position="139"/>
        <end position="262"/>
    </location>
</feature>
<dbReference type="InterPro" id="IPR049450">
    <property type="entry name" value="ACOT8-like_C"/>
</dbReference>
<dbReference type="EMBL" id="JACHIR010000001">
    <property type="protein sequence ID" value="MBB5894851.1"/>
    <property type="molecule type" value="Genomic_DNA"/>
</dbReference>
<feature type="domain" description="Acyl-CoA thioesterase-like N-terminal HotDog" evidence="1">
    <location>
        <begin position="23"/>
        <end position="105"/>
    </location>
</feature>
<dbReference type="Pfam" id="PF13622">
    <property type="entry name" value="4HBT_3"/>
    <property type="match status" value="1"/>
</dbReference>
<dbReference type="Pfam" id="PF20789">
    <property type="entry name" value="4HBT_3C"/>
    <property type="match status" value="1"/>
</dbReference>
<reference evidence="3 4" key="1">
    <citation type="submission" date="2020-08" db="EMBL/GenBank/DDBJ databases">
        <title>Sequencing the genomes of 1000 actinobacteria strains.</title>
        <authorList>
            <person name="Klenk H.-P."/>
        </authorList>
    </citation>
    <scope>NUCLEOTIDE SEQUENCE [LARGE SCALE GENOMIC DNA]</scope>
    <source>
        <strain evidence="3 4">DSM 43851</strain>
    </source>
</reference>
<sequence>MTTFADVTAVSTMAPFAFTVDISPRWTIAGHPNGGYLLAMVGRAVAELSTQPHVLAASAHFLRSPEPGPAQIHVEPLRTGRTTSQLRGRLLVDDTPCVEALFTMGTIAPTPGPAWQDSLPDPAMTDPAVAIRLGPVTPAGQPAAIMAEAEVRLDPDCHRAFAGSPSGRGEIRGWLALPGGASFDPVSLLYAVDAFPAATFDIATTGWVPTLELTAYLRALPAPGPLRVVNKARLVDGPWVDQACHVWDSTGRLVAQATQLAGVRLP</sequence>
<dbReference type="AlphaFoldDB" id="A0A7W9KLN8"/>
<dbReference type="PANTHER" id="PTHR38110">
    <property type="entry name" value="CHROMOSOME 23, WHOLE GENOME SHOTGUN SEQUENCE"/>
    <property type="match status" value="1"/>
</dbReference>
<dbReference type="PANTHER" id="PTHR38110:SF1">
    <property type="entry name" value="THIOESTERASE DOMAIN-CONTAINING PROTEIN"/>
    <property type="match status" value="1"/>
</dbReference>
<gene>
    <name evidence="3" type="ORF">BJ998_006047</name>
</gene>
<name>A0A7W9KLN8_9PSEU</name>